<reference evidence="1 2" key="1">
    <citation type="journal article" date="2025" name="Microbiol. Resour. Announc.">
        <title>Draft genome sequences for Neonectria magnoliae and Neonectria punicea, canker pathogens of Liriodendron tulipifera and Acer saccharum in West Virginia.</title>
        <authorList>
            <person name="Petronek H.M."/>
            <person name="Kasson M.T."/>
            <person name="Metheny A.M."/>
            <person name="Stauder C.M."/>
            <person name="Lovett B."/>
            <person name="Lynch S.C."/>
            <person name="Garnas J.R."/>
            <person name="Kasson L.R."/>
            <person name="Stajich J.E."/>
        </authorList>
    </citation>
    <scope>NUCLEOTIDE SEQUENCE [LARGE SCALE GENOMIC DNA]</scope>
    <source>
        <strain evidence="1 2">NRRL 64651</strain>
    </source>
</reference>
<name>A0ABR1IB60_9HYPO</name>
<sequence>MKQLHDRLGDARDFFSAQLSGFQRQHRHQPHDISDGPLREWLWREWTNTRDTATRELFAAHGAIVRLQARQLQAALEVAGPPGRDAAVQTRFEHAMQMPRLSSGEEVRLARRAVEDRQSCRFLVVEAATARMLADLEGRVHRHVFCGWDKL</sequence>
<dbReference type="Proteomes" id="UP001498421">
    <property type="component" value="Unassembled WGS sequence"/>
</dbReference>
<accession>A0ABR1IB60</accession>
<dbReference type="EMBL" id="JAZAVK010000021">
    <property type="protein sequence ID" value="KAK7430250.1"/>
    <property type="molecule type" value="Genomic_DNA"/>
</dbReference>
<keyword evidence="2" id="KW-1185">Reference proteome</keyword>
<proteinExistence type="predicted"/>
<evidence type="ECO:0000313" key="1">
    <source>
        <dbReference type="EMBL" id="KAK7430250.1"/>
    </source>
</evidence>
<protein>
    <submittedName>
        <fullName evidence="1">Uncharacterized protein</fullName>
    </submittedName>
</protein>
<comment type="caution">
    <text evidence="1">The sequence shown here is derived from an EMBL/GenBank/DDBJ whole genome shotgun (WGS) entry which is preliminary data.</text>
</comment>
<organism evidence="1 2">
    <name type="scientific">Neonectria magnoliae</name>
    <dbReference type="NCBI Taxonomy" id="2732573"/>
    <lineage>
        <taxon>Eukaryota</taxon>
        <taxon>Fungi</taxon>
        <taxon>Dikarya</taxon>
        <taxon>Ascomycota</taxon>
        <taxon>Pezizomycotina</taxon>
        <taxon>Sordariomycetes</taxon>
        <taxon>Hypocreomycetidae</taxon>
        <taxon>Hypocreales</taxon>
        <taxon>Nectriaceae</taxon>
        <taxon>Neonectria</taxon>
    </lineage>
</organism>
<evidence type="ECO:0000313" key="2">
    <source>
        <dbReference type="Proteomes" id="UP001498421"/>
    </source>
</evidence>
<gene>
    <name evidence="1" type="ORF">QQZ08_003225</name>
</gene>